<accession>A0ABT2U475</accession>
<dbReference type="Gene3D" id="1.10.10.60">
    <property type="entry name" value="Homeodomain-like"/>
    <property type="match status" value="1"/>
</dbReference>
<dbReference type="RefSeq" id="WP_262564169.1">
    <property type="nucleotide sequence ID" value="NZ_JAOQJE010000006.1"/>
</dbReference>
<evidence type="ECO:0008006" key="3">
    <source>
        <dbReference type="Google" id="ProtNLM"/>
    </source>
</evidence>
<name>A0ABT2U475_9FIRM</name>
<evidence type="ECO:0000313" key="1">
    <source>
        <dbReference type="EMBL" id="MCU6789006.1"/>
    </source>
</evidence>
<sequence>MRQPPPLGSRTWKPEEEDYLMEKWGQISVPAIAKKLNRTTNAVKVKAQRLGLGAVLMAGEYVTLNQLLLAVNGGSSSYGYKMKS</sequence>
<gene>
    <name evidence="1" type="ORF">OCV66_07850</name>
</gene>
<comment type="caution">
    <text evidence="1">The sequence shown here is derived from an EMBL/GenBank/DDBJ whole genome shotgun (WGS) entry which is preliminary data.</text>
</comment>
<dbReference type="Proteomes" id="UP001652397">
    <property type="component" value="Unassembled WGS sequence"/>
</dbReference>
<keyword evidence="2" id="KW-1185">Reference proteome</keyword>
<evidence type="ECO:0000313" key="2">
    <source>
        <dbReference type="Proteomes" id="UP001652397"/>
    </source>
</evidence>
<reference evidence="1 2" key="1">
    <citation type="journal article" date="2021" name="ISME Commun">
        <title>Automated analysis of genomic sequences facilitates high-throughput and comprehensive description of bacteria.</title>
        <authorList>
            <person name="Hitch T.C.A."/>
        </authorList>
    </citation>
    <scope>NUCLEOTIDE SEQUENCE [LARGE SCALE GENOMIC DNA]</scope>
    <source>
        <strain evidence="1 2">Sanger_34</strain>
    </source>
</reference>
<dbReference type="EMBL" id="JAOQJE010000006">
    <property type="protein sequence ID" value="MCU6789006.1"/>
    <property type="molecule type" value="Genomic_DNA"/>
</dbReference>
<organism evidence="1 2">
    <name type="scientific">Agathobaculum ammoniilyticum</name>
    <dbReference type="NCBI Taxonomy" id="2981778"/>
    <lineage>
        <taxon>Bacteria</taxon>
        <taxon>Bacillati</taxon>
        <taxon>Bacillota</taxon>
        <taxon>Clostridia</taxon>
        <taxon>Eubacteriales</taxon>
        <taxon>Butyricicoccaceae</taxon>
        <taxon>Agathobaculum</taxon>
    </lineage>
</organism>
<proteinExistence type="predicted"/>
<protein>
    <recommendedName>
        <fullName evidence="3">DNA-binding protein</fullName>
    </recommendedName>
</protein>